<dbReference type="OMA" id="HYSPYTL"/>
<dbReference type="AlphaFoldDB" id="A0A0E0L7H3"/>
<evidence type="ECO:0000313" key="3">
    <source>
        <dbReference type="Proteomes" id="UP000026962"/>
    </source>
</evidence>
<feature type="domain" description="DUF7054" evidence="1">
    <location>
        <begin position="29"/>
        <end position="118"/>
    </location>
</feature>
<evidence type="ECO:0000259" key="1">
    <source>
        <dbReference type="Pfam" id="PF23156"/>
    </source>
</evidence>
<dbReference type="InterPro" id="IPR040358">
    <property type="entry name" value="At4g22758-like"/>
</dbReference>
<dbReference type="PANTHER" id="PTHR33270">
    <property type="entry name" value="BNAC05G50380D PROTEIN"/>
    <property type="match status" value="1"/>
</dbReference>
<sequence length="125" mass="13323">MPSAVQAMSSSNHAAATTAAIVAAGQRRLTRLLLNVTVEQSLWPVHVVLGADCTVADLVRAAVDAYVREGHRPPLPGRAASGGDAAARFELHFSKYSLESLRPEEKLADLGSRNFFLCARRTPAA</sequence>
<keyword evidence="3" id="KW-1185">Reference proteome</keyword>
<name>A0A0E0L7H3_ORYPU</name>
<accession>A0A0E0L7H3</accession>
<reference evidence="2" key="1">
    <citation type="submission" date="2015-04" db="UniProtKB">
        <authorList>
            <consortium name="EnsemblPlants"/>
        </authorList>
    </citation>
    <scope>IDENTIFICATION</scope>
</reference>
<organism evidence="2">
    <name type="scientific">Oryza punctata</name>
    <name type="common">Red rice</name>
    <dbReference type="NCBI Taxonomy" id="4537"/>
    <lineage>
        <taxon>Eukaryota</taxon>
        <taxon>Viridiplantae</taxon>
        <taxon>Streptophyta</taxon>
        <taxon>Embryophyta</taxon>
        <taxon>Tracheophyta</taxon>
        <taxon>Spermatophyta</taxon>
        <taxon>Magnoliopsida</taxon>
        <taxon>Liliopsida</taxon>
        <taxon>Poales</taxon>
        <taxon>Poaceae</taxon>
        <taxon>BOP clade</taxon>
        <taxon>Oryzoideae</taxon>
        <taxon>Oryzeae</taxon>
        <taxon>Oryzinae</taxon>
        <taxon>Oryza</taxon>
    </lineage>
</organism>
<dbReference type="HOGENOM" id="CLU_163625_0_0_1"/>
<evidence type="ECO:0000313" key="2">
    <source>
        <dbReference type="EnsemblPlants" id="OPUNC06G02160.1"/>
    </source>
</evidence>
<dbReference type="PANTHER" id="PTHR33270:SF51">
    <property type="entry name" value="OS06G0136300 PROTEIN"/>
    <property type="match status" value="1"/>
</dbReference>
<protein>
    <recommendedName>
        <fullName evidence="1">DUF7054 domain-containing protein</fullName>
    </recommendedName>
</protein>
<proteinExistence type="predicted"/>
<reference evidence="2" key="2">
    <citation type="submission" date="2018-05" db="EMBL/GenBank/DDBJ databases">
        <title>OpunRS2 (Oryza punctata Reference Sequence Version 2).</title>
        <authorList>
            <person name="Zhang J."/>
            <person name="Kudrna D."/>
            <person name="Lee S."/>
            <person name="Talag J."/>
            <person name="Welchert J."/>
            <person name="Wing R.A."/>
        </authorList>
    </citation>
    <scope>NUCLEOTIDE SEQUENCE [LARGE SCALE GENOMIC DNA]</scope>
</reference>
<dbReference type="Gramene" id="OPUNC06G02160.1">
    <property type="protein sequence ID" value="OPUNC06G02160.1"/>
    <property type="gene ID" value="OPUNC06G02160"/>
</dbReference>
<dbReference type="Pfam" id="PF23156">
    <property type="entry name" value="DUF7054"/>
    <property type="match status" value="1"/>
</dbReference>
<dbReference type="eggNOG" id="KOG4197">
    <property type="taxonomic scope" value="Eukaryota"/>
</dbReference>
<dbReference type="EnsemblPlants" id="OPUNC06G02160.1">
    <property type="protein sequence ID" value="OPUNC06G02160.1"/>
    <property type="gene ID" value="OPUNC06G02160"/>
</dbReference>
<dbReference type="InterPro" id="IPR055482">
    <property type="entry name" value="DUF7054"/>
</dbReference>
<dbReference type="STRING" id="4537.A0A0E0L7H3"/>
<dbReference type="Proteomes" id="UP000026962">
    <property type="component" value="Chromosome 6"/>
</dbReference>